<organism evidence="7 8">
    <name type="scientific">Natrinema zhouii</name>
    <dbReference type="NCBI Taxonomy" id="1710539"/>
    <lineage>
        <taxon>Archaea</taxon>
        <taxon>Methanobacteriati</taxon>
        <taxon>Methanobacteriota</taxon>
        <taxon>Stenosarchaea group</taxon>
        <taxon>Halobacteria</taxon>
        <taxon>Halobacteriales</taxon>
        <taxon>Natrialbaceae</taxon>
        <taxon>Natrinema</taxon>
    </lineage>
</organism>
<dbReference type="InterPro" id="IPR018967">
    <property type="entry name" value="FeS-contain_CDGSH-typ"/>
</dbReference>
<dbReference type="SMART" id="SM00704">
    <property type="entry name" value="ZnF_CDGSH"/>
    <property type="match status" value="2"/>
</dbReference>
<dbReference type="GO" id="GO:0051537">
    <property type="term" value="F:2 iron, 2 sulfur cluster binding"/>
    <property type="evidence" value="ECO:0007669"/>
    <property type="project" value="UniProtKB-KW"/>
</dbReference>
<dbReference type="PANTHER" id="PTHR46491">
    <property type="entry name" value="CDGSH IRON SULFUR DOMAIN PROTEIN HOMOLOG"/>
    <property type="match status" value="1"/>
</dbReference>
<evidence type="ECO:0000259" key="6">
    <source>
        <dbReference type="SMART" id="SM00704"/>
    </source>
</evidence>
<dbReference type="AlphaFoldDB" id="A0A7D6GU15"/>
<dbReference type="RefSeq" id="WP_180840713.1">
    <property type="nucleotide sequence ID" value="NZ_CP059154.1"/>
</dbReference>
<keyword evidence="3" id="KW-0408">Iron</keyword>
<keyword evidence="1" id="KW-0001">2Fe-2S</keyword>
<dbReference type="KEGG" id="nay:HYG81_15765"/>
<dbReference type="InterPro" id="IPR010693">
    <property type="entry name" value="Divergent_4Fe-4S_mono-cluster"/>
</dbReference>
<keyword evidence="4" id="KW-0411">Iron-sulfur</keyword>
<dbReference type="GeneID" id="56144692"/>
<evidence type="ECO:0000313" key="8">
    <source>
        <dbReference type="Proteomes" id="UP000510869"/>
    </source>
</evidence>
<feature type="region of interest" description="Disordered" evidence="5">
    <location>
        <begin position="141"/>
        <end position="174"/>
    </location>
</feature>
<accession>A0A7D6GU15</accession>
<keyword evidence="2" id="KW-0479">Metal-binding</keyword>
<dbReference type="InterPro" id="IPR042216">
    <property type="entry name" value="MitoNEET_CISD"/>
</dbReference>
<proteinExistence type="predicted"/>
<dbReference type="PANTHER" id="PTHR46491:SF3">
    <property type="entry name" value="CDGSH IRON-SULFUR DOMAIN-CONTAINING PROTEIN 3, MITOCHONDRIAL"/>
    <property type="match status" value="1"/>
</dbReference>
<dbReference type="Gene3D" id="3.30.70.20">
    <property type="match status" value="1"/>
</dbReference>
<evidence type="ECO:0000256" key="4">
    <source>
        <dbReference type="ARBA" id="ARBA00023014"/>
    </source>
</evidence>
<sequence length="231" mass="25201">MEEDVHRYHGEDIEVSFDANRCIHVQECVHGLPDVFDPEERPWIDLEAVDPDGVADVVRRCPTGALHYERLDEAAGEAPPEKNTVTVAANGPLYLYGDIELQTPSGETILEDTRVALCRCGHSENKPLCDQSHERVFEADGVPTDHAIPGVSIDATDGSEDSEADSDQDSSSSVTVTLTVDGPFQIDGPFRIREDDTERHYEGAALCRCGASAEKPFCDGSHSEIGFSTNE</sequence>
<evidence type="ECO:0000256" key="3">
    <source>
        <dbReference type="ARBA" id="ARBA00023004"/>
    </source>
</evidence>
<name>A0A7D6GU15_9EURY</name>
<dbReference type="SUPFAM" id="SSF54862">
    <property type="entry name" value="4Fe-4S ferredoxins"/>
    <property type="match status" value="1"/>
</dbReference>
<dbReference type="OrthoDB" id="5781at2157"/>
<feature type="domain" description="Iron-binding zinc finger CDGSH type" evidence="6">
    <location>
        <begin position="187"/>
        <end position="228"/>
    </location>
</feature>
<dbReference type="InterPro" id="IPR052950">
    <property type="entry name" value="CISD"/>
</dbReference>
<reference evidence="7 8" key="1">
    <citation type="submission" date="2020-07" db="EMBL/GenBank/DDBJ databases">
        <title>Natrinema (YPL30) sp. nov. and Haloterrigena xxxxxx (YPL8) sp. nov., isolated from a salt mine.</title>
        <authorList>
            <person name="Cui H."/>
        </authorList>
    </citation>
    <scope>NUCLEOTIDE SEQUENCE [LARGE SCALE GENOMIC DNA]</scope>
    <source>
        <strain evidence="7 8">YPL13</strain>
    </source>
</reference>
<dbReference type="GO" id="GO:0046872">
    <property type="term" value="F:metal ion binding"/>
    <property type="evidence" value="ECO:0007669"/>
    <property type="project" value="UniProtKB-KW"/>
</dbReference>
<evidence type="ECO:0000256" key="2">
    <source>
        <dbReference type="ARBA" id="ARBA00022723"/>
    </source>
</evidence>
<dbReference type="EMBL" id="CP059154">
    <property type="protein sequence ID" value="QLK25524.1"/>
    <property type="molecule type" value="Genomic_DNA"/>
</dbReference>
<dbReference type="Gene3D" id="3.40.5.90">
    <property type="entry name" value="CDGSH iron-sulfur domain, mitoNEET-type"/>
    <property type="match status" value="2"/>
</dbReference>
<feature type="domain" description="Iron-binding zinc finger CDGSH type" evidence="6">
    <location>
        <begin position="102"/>
        <end position="139"/>
    </location>
</feature>
<evidence type="ECO:0000313" key="7">
    <source>
        <dbReference type="EMBL" id="QLK25524.1"/>
    </source>
</evidence>
<feature type="compositionally biased region" description="Acidic residues" evidence="5">
    <location>
        <begin position="157"/>
        <end position="168"/>
    </location>
</feature>
<evidence type="ECO:0000256" key="1">
    <source>
        <dbReference type="ARBA" id="ARBA00022714"/>
    </source>
</evidence>
<evidence type="ECO:0000256" key="5">
    <source>
        <dbReference type="SAM" id="MobiDB-lite"/>
    </source>
</evidence>
<dbReference type="Proteomes" id="UP000510869">
    <property type="component" value="Chromosome"/>
</dbReference>
<protein>
    <submittedName>
        <fullName evidence="7">CDGSH iron-sulfur domain-containing protein</fullName>
    </submittedName>
</protein>
<gene>
    <name evidence="7" type="ORF">HYG81_15765</name>
</gene>
<dbReference type="Pfam" id="PF09360">
    <property type="entry name" value="zf-CDGSH"/>
    <property type="match status" value="2"/>
</dbReference>
<keyword evidence="8" id="KW-1185">Reference proteome</keyword>
<dbReference type="GO" id="GO:0005737">
    <property type="term" value="C:cytoplasm"/>
    <property type="evidence" value="ECO:0007669"/>
    <property type="project" value="UniProtKB-ARBA"/>
</dbReference>
<dbReference type="Pfam" id="PF06902">
    <property type="entry name" value="Fer4_19"/>
    <property type="match status" value="1"/>
</dbReference>